<proteinExistence type="predicted"/>
<organism evidence="1">
    <name type="scientific">Anguilla anguilla</name>
    <name type="common">European freshwater eel</name>
    <name type="synonym">Muraena anguilla</name>
    <dbReference type="NCBI Taxonomy" id="7936"/>
    <lineage>
        <taxon>Eukaryota</taxon>
        <taxon>Metazoa</taxon>
        <taxon>Chordata</taxon>
        <taxon>Craniata</taxon>
        <taxon>Vertebrata</taxon>
        <taxon>Euteleostomi</taxon>
        <taxon>Actinopterygii</taxon>
        <taxon>Neopterygii</taxon>
        <taxon>Teleostei</taxon>
        <taxon>Anguilliformes</taxon>
        <taxon>Anguillidae</taxon>
        <taxon>Anguilla</taxon>
    </lineage>
</organism>
<accession>A0A0E9VF98</accession>
<dbReference type="AlphaFoldDB" id="A0A0E9VF98"/>
<dbReference type="EMBL" id="GBXM01032714">
    <property type="protein sequence ID" value="JAH75863.1"/>
    <property type="molecule type" value="Transcribed_RNA"/>
</dbReference>
<name>A0A0E9VF98_ANGAN</name>
<protein>
    <submittedName>
        <fullName evidence="1">Uncharacterized protein</fullName>
    </submittedName>
</protein>
<reference evidence="1" key="2">
    <citation type="journal article" date="2015" name="Fish Shellfish Immunol.">
        <title>Early steps in the European eel (Anguilla anguilla)-Vibrio vulnificus interaction in the gills: Role of the RtxA13 toxin.</title>
        <authorList>
            <person name="Callol A."/>
            <person name="Pajuelo D."/>
            <person name="Ebbesson L."/>
            <person name="Teles M."/>
            <person name="MacKenzie S."/>
            <person name="Amaro C."/>
        </authorList>
    </citation>
    <scope>NUCLEOTIDE SEQUENCE</scope>
</reference>
<sequence>MIAHKSYVYTQVQKHRAEHTSGLVQSEQRGVNDITLESKCECVVGKR</sequence>
<evidence type="ECO:0000313" key="1">
    <source>
        <dbReference type="EMBL" id="JAH75863.1"/>
    </source>
</evidence>
<reference evidence="1" key="1">
    <citation type="submission" date="2014-11" db="EMBL/GenBank/DDBJ databases">
        <authorList>
            <person name="Amaro Gonzalez C."/>
        </authorList>
    </citation>
    <scope>NUCLEOTIDE SEQUENCE</scope>
</reference>